<protein>
    <submittedName>
        <fullName evidence="2">Uncharacterized protein</fullName>
    </submittedName>
</protein>
<feature type="coiled-coil region" evidence="1">
    <location>
        <begin position="212"/>
        <end position="315"/>
    </location>
</feature>
<dbReference type="HOGENOM" id="CLU_721954_0_0_1"/>
<dbReference type="EMBL" id="KB933208">
    <property type="protein sequence ID" value="EON98602.1"/>
    <property type="molecule type" value="Genomic_DNA"/>
</dbReference>
<dbReference type="KEGG" id="tmn:UCRPA7_5875"/>
<dbReference type="RefSeq" id="XP_007916611.1">
    <property type="nucleotide sequence ID" value="XM_007918420.1"/>
</dbReference>
<evidence type="ECO:0000313" key="3">
    <source>
        <dbReference type="Proteomes" id="UP000014074"/>
    </source>
</evidence>
<dbReference type="Proteomes" id="UP000014074">
    <property type="component" value="Unassembled WGS sequence"/>
</dbReference>
<sequence length="383" mass="42718">MAIRTFYTLTQSQPHLHKTGLEAIHSKGASVAALQLKCKDLEKEFDTLKGENQVLQNALVEQRKSAEEGLAIQLAKQKDASKREMASFKNAVKDAADRKRAVEVEAVKSSLEMQRAAECEKHKAWIEKQSDAVLQTLNVANSSLTAAVESLKREADTERARNFEDTMRVVDSQRIAAIKEVKAQVEKEHVATLALLKQDLVSQKDAAIEAATVTARKELEKKNAEVQDLRHKWKAEASSWDEKKQILVDIAECCHREKDTAEANADRAQGECDLLSQKLANAEEDAKQLRREKELSEAQHQKDAYTADLMSLLAKKLNDIALETQSGLNEKLEVTLPQLVTKGLEQNSSLSKKVHDQTVELAARATQLDELNQKIIGLTNQPQ</sequence>
<dbReference type="GeneID" id="19326474"/>
<proteinExistence type="predicted"/>
<organism evidence="2 3">
    <name type="scientific">Phaeoacremonium minimum (strain UCR-PA7)</name>
    <name type="common">Esca disease fungus</name>
    <name type="synonym">Togninia minima</name>
    <dbReference type="NCBI Taxonomy" id="1286976"/>
    <lineage>
        <taxon>Eukaryota</taxon>
        <taxon>Fungi</taxon>
        <taxon>Dikarya</taxon>
        <taxon>Ascomycota</taxon>
        <taxon>Pezizomycotina</taxon>
        <taxon>Sordariomycetes</taxon>
        <taxon>Sordariomycetidae</taxon>
        <taxon>Togniniales</taxon>
        <taxon>Togniniaceae</taxon>
        <taxon>Phaeoacremonium</taxon>
    </lineage>
</organism>
<keyword evidence="1" id="KW-0175">Coiled coil</keyword>
<accession>R8BH85</accession>
<feature type="coiled-coil region" evidence="1">
    <location>
        <begin position="134"/>
        <end position="161"/>
    </location>
</feature>
<name>R8BH85_PHAM7</name>
<dbReference type="AlphaFoldDB" id="R8BH85"/>
<evidence type="ECO:0000313" key="2">
    <source>
        <dbReference type="EMBL" id="EON98602.1"/>
    </source>
</evidence>
<feature type="coiled-coil region" evidence="1">
    <location>
        <begin position="31"/>
        <end position="58"/>
    </location>
</feature>
<gene>
    <name evidence="2" type="ORF">UCRPA7_5875</name>
</gene>
<reference evidence="3" key="1">
    <citation type="journal article" date="2013" name="Genome Announc.">
        <title>Draft genome sequence of the ascomycete Phaeoacremonium aleophilum strain UCR-PA7, a causal agent of the esca disease complex in grapevines.</title>
        <authorList>
            <person name="Blanco-Ulate B."/>
            <person name="Rolshausen P."/>
            <person name="Cantu D."/>
        </authorList>
    </citation>
    <scope>NUCLEOTIDE SEQUENCE [LARGE SCALE GENOMIC DNA]</scope>
    <source>
        <strain evidence="3">UCR-PA7</strain>
    </source>
</reference>
<keyword evidence="3" id="KW-1185">Reference proteome</keyword>
<evidence type="ECO:0000256" key="1">
    <source>
        <dbReference type="SAM" id="Coils"/>
    </source>
</evidence>